<evidence type="ECO:0000256" key="7">
    <source>
        <dbReference type="ARBA" id="ARBA00023065"/>
    </source>
</evidence>
<feature type="transmembrane region" description="Helical" evidence="9">
    <location>
        <begin position="52"/>
        <end position="70"/>
    </location>
</feature>
<dbReference type="InterPro" id="IPR006153">
    <property type="entry name" value="Cation/H_exchanger_TM"/>
</dbReference>
<evidence type="ECO:0000256" key="3">
    <source>
        <dbReference type="ARBA" id="ARBA00022448"/>
    </source>
</evidence>
<proteinExistence type="inferred from homology"/>
<comment type="similarity">
    <text evidence="2">Belongs to the monovalent cation:proton antiporter 2 (CPA2) transporter (TC 2.A.37) family.</text>
</comment>
<evidence type="ECO:0000256" key="5">
    <source>
        <dbReference type="ARBA" id="ARBA00022692"/>
    </source>
</evidence>
<feature type="transmembrane region" description="Helical" evidence="9">
    <location>
        <begin position="377"/>
        <end position="396"/>
    </location>
</feature>
<feature type="transmembrane region" description="Helical" evidence="9">
    <location>
        <begin position="12"/>
        <end position="40"/>
    </location>
</feature>
<dbReference type="AlphaFoldDB" id="A0A0H3K2D3"/>
<feature type="transmembrane region" description="Helical" evidence="9">
    <location>
        <begin position="314"/>
        <end position="336"/>
    </location>
</feature>
<dbReference type="InterPro" id="IPR038770">
    <property type="entry name" value="Na+/solute_symporter_sf"/>
</dbReference>
<feature type="domain" description="Cation/H+ exchanger transmembrane" evidence="10">
    <location>
        <begin position="35"/>
        <end position="396"/>
    </location>
</feature>
<feature type="transmembrane region" description="Helical" evidence="9">
    <location>
        <begin position="284"/>
        <end position="302"/>
    </location>
</feature>
<evidence type="ECO:0000313" key="12">
    <source>
        <dbReference type="Proteomes" id="UP000001175"/>
    </source>
</evidence>
<dbReference type="Gene3D" id="1.20.1530.20">
    <property type="match status" value="1"/>
</dbReference>
<name>A0A0H3K2D3_SYNP6</name>
<feature type="transmembrane region" description="Helical" evidence="9">
    <location>
        <begin position="197"/>
        <end position="216"/>
    </location>
</feature>
<keyword evidence="8 9" id="KW-0472">Membrane</keyword>
<dbReference type="KEGG" id="syc:syc1206_d"/>
<reference evidence="11 12" key="1">
    <citation type="journal article" date="2007" name="Photosyn. Res.">
        <title>Complete nucleotide sequence of the freshwater unicellular cyanobacterium Synechococcus elongatus PCC 6301 chromosome: gene content and organization.</title>
        <authorList>
            <person name="Sugita C."/>
            <person name="Ogata K."/>
            <person name="Shikata M."/>
            <person name="Jikuya H."/>
            <person name="Takano J."/>
            <person name="Furumichi M."/>
            <person name="Kanehisa M."/>
            <person name="Omata T."/>
            <person name="Sugiura M."/>
            <person name="Sugita M."/>
        </authorList>
    </citation>
    <scope>NUCLEOTIDE SEQUENCE [LARGE SCALE GENOMIC DNA]</scope>
    <source>
        <strain evidence="12">ATCC 27144 / PCC 6301 / SAUG 1402/1</strain>
    </source>
</reference>
<feature type="transmembrane region" description="Helical" evidence="9">
    <location>
        <begin position="237"/>
        <end position="264"/>
    </location>
</feature>
<dbReference type="Proteomes" id="UP000001175">
    <property type="component" value="Chromosome"/>
</dbReference>
<feature type="transmembrane region" description="Helical" evidence="9">
    <location>
        <begin position="167"/>
        <end position="191"/>
    </location>
</feature>
<keyword evidence="6 9" id="KW-1133">Transmembrane helix</keyword>
<sequence length="421" mass="45273">MLTLNSPFGEEAPMLFAAIAVPIQAPLPAMALLLMTALFLPPLFRALKLPELLGLILAGVLLGPSLFNILEPKADTVVLLAGIGKLYLMFLAGLEIDLSQFQAARDRSLRFGFATFAIPLLVGLLIGLGFGFGWNSAFLIGSLLASHTLLTLPIVEHYGLLRQRAVAATLGATIFTDIGALLVLAVCLAVQSGDGGLIAIVRDLLIFSVFITLVLYGVKPLSRWFFRLAHNNERNQFLFIFLVLLLVSLGAQAIQLDMIIGAFLAGLAVNETLQDEPVREKVDFFGKVMFLPCFFIDIGLLLNPAAFWETLTTAGSLTFAIVGGLFGSKFLAAIAVKQWEGYSWPEVRLMWSLSLPQVAATLAAAQAGLQAQLLSPAVFDSIIALVLITVLVGPLLTDRFAQQICSVPKREGRSAPVPSLD</sequence>
<keyword evidence="3" id="KW-0813">Transport</keyword>
<feature type="transmembrane region" description="Helical" evidence="9">
    <location>
        <begin position="136"/>
        <end position="155"/>
    </location>
</feature>
<comment type="subcellular location">
    <subcellularLocation>
        <location evidence="1">Membrane</location>
        <topology evidence="1">Multi-pass membrane protein</topology>
    </subcellularLocation>
</comment>
<feature type="transmembrane region" description="Helical" evidence="9">
    <location>
        <begin position="76"/>
        <end position="96"/>
    </location>
</feature>
<keyword evidence="4" id="KW-0050">Antiport</keyword>
<evidence type="ECO:0000256" key="6">
    <source>
        <dbReference type="ARBA" id="ARBA00022989"/>
    </source>
</evidence>
<keyword evidence="5 9" id="KW-0812">Transmembrane</keyword>
<gene>
    <name evidence="11" type="primary">nhaS5</name>
    <name evidence="11" type="ordered locus">syc1206_d</name>
</gene>
<dbReference type="eggNOG" id="COG0475">
    <property type="taxonomic scope" value="Bacteria"/>
</dbReference>
<dbReference type="GO" id="GO:1902600">
    <property type="term" value="P:proton transmembrane transport"/>
    <property type="evidence" value="ECO:0007669"/>
    <property type="project" value="InterPro"/>
</dbReference>
<keyword evidence="7" id="KW-0406">Ion transport</keyword>
<accession>A0A0H3K2D3</accession>
<dbReference type="GO" id="GO:0015297">
    <property type="term" value="F:antiporter activity"/>
    <property type="evidence" value="ECO:0007669"/>
    <property type="project" value="UniProtKB-KW"/>
</dbReference>
<dbReference type="PANTHER" id="PTHR43562">
    <property type="entry name" value="NAPA-TYPE SODIUM/HYDROGEN ANTIPORTER"/>
    <property type="match status" value="1"/>
</dbReference>
<feature type="transmembrane region" description="Helical" evidence="9">
    <location>
        <begin position="108"/>
        <end position="130"/>
    </location>
</feature>
<evidence type="ECO:0000259" key="10">
    <source>
        <dbReference type="Pfam" id="PF00999"/>
    </source>
</evidence>
<evidence type="ECO:0000256" key="1">
    <source>
        <dbReference type="ARBA" id="ARBA00004141"/>
    </source>
</evidence>
<dbReference type="EMBL" id="AP008231">
    <property type="protein sequence ID" value="BAD79396.1"/>
    <property type="molecule type" value="Genomic_DNA"/>
</dbReference>
<evidence type="ECO:0000313" key="11">
    <source>
        <dbReference type="EMBL" id="BAD79396.1"/>
    </source>
</evidence>
<organism evidence="11 12">
    <name type="scientific">Synechococcus sp. (strain ATCC 27144 / PCC 6301 / SAUG 1402/1)</name>
    <name type="common">Anacystis nidulans</name>
    <dbReference type="NCBI Taxonomy" id="269084"/>
    <lineage>
        <taxon>Bacteria</taxon>
        <taxon>Bacillati</taxon>
        <taxon>Cyanobacteriota</taxon>
        <taxon>Cyanophyceae</taxon>
        <taxon>Synechococcales</taxon>
        <taxon>Synechococcaceae</taxon>
        <taxon>Synechococcus</taxon>
    </lineage>
</organism>
<evidence type="ECO:0000256" key="2">
    <source>
        <dbReference type="ARBA" id="ARBA00005551"/>
    </source>
</evidence>
<dbReference type="PANTHER" id="PTHR43562:SF4">
    <property type="entry name" value="NA(+)_H(+) ANTIPORTER NHAS5"/>
    <property type="match status" value="1"/>
</dbReference>
<dbReference type="Pfam" id="PF00999">
    <property type="entry name" value="Na_H_Exchanger"/>
    <property type="match status" value="1"/>
</dbReference>
<evidence type="ECO:0000256" key="4">
    <source>
        <dbReference type="ARBA" id="ARBA00022449"/>
    </source>
</evidence>
<evidence type="ECO:0000256" key="9">
    <source>
        <dbReference type="SAM" id="Phobius"/>
    </source>
</evidence>
<protein>
    <submittedName>
        <fullName evidence="11">Na+/H+ antiporter</fullName>
    </submittedName>
</protein>
<dbReference type="GO" id="GO:0016020">
    <property type="term" value="C:membrane"/>
    <property type="evidence" value="ECO:0007669"/>
    <property type="project" value="UniProtKB-SubCell"/>
</dbReference>
<evidence type="ECO:0000256" key="8">
    <source>
        <dbReference type="ARBA" id="ARBA00023136"/>
    </source>
</evidence>